<keyword evidence="4 7" id="KW-0812">Transmembrane</keyword>
<dbReference type="InterPro" id="IPR000515">
    <property type="entry name" value="MetI-like"/>
</dbReference>
<keyword evidence="3" id="KW-1003">Cell membrane</keyword>
<evidence type="ECO:0000313" key="10">
    <source>
        <dbReference type="Proteomes" id="UP000256388"/>
    </source>
</evidence>
<dbReference type="RefSeq" id="WP_116223924.1">
    <property type="nucleotide sequence ID" value="NZ_AP018437.1"/>
</dbReference>
<comment type="similarity">
    <text evidence="7">Belongs to the binding-protein-dependent transport system permease family.</text>
</comment>
<evidence type="ECO:0000256" key="2">
    <source>
        <dbReference type="ARBA" id="ARBA00022448"/>
    </source>
</evidence>
<keyword evidence="2 7" id="KW-0813">Transport</keyword>
<dbReference type="CDD" id="cd06261">
    <property type="entry name" value="TM_PBP2"/>
    <property type="match status" value="1"/>
</dbReference>
<sequence length="309" mass="34970">MIGQKQIQPTIPKYRRKESLTAWLFSTPAIILLTLFLLVPFVWAIWLSFTNQRLIPNPNLPTEFVGLRNYIRIFQDDTFKRGLLNNFYFIAVVVPIQTSLALVLAMLINQQLKGMNIFRTIYFGPVVTAMTVVSIVWTLLYNPGEGLINAFLQAISFGKLGPYNWLMDTKLVFPAIMLLSIWQGVGFQMVIYLAGLQEIPHSLYEAAQVDGANSWQQFKNITLPQLRNTTIFVVLSTTIMAFKLFDQVQVMTNGGPQNASMTTMVYVVEMGWGQLKVGYASAISIVFFIIVLFVSLIQRYLTREKGSAA</sequence>
<dbReference type="SUPFAM" id="SSF161098">
    <property type="entry name" value="MetI-like"/>
    <property type="match status" value="1"/>
</dbReference>
<feature type="transmembrane region" description="Helical" evidence="7">
    <location>
        <begin position="20"/>
        <end position="46"/>
    </location>
</feature>
<dbReference type="InterPro" id="IPR035906">
    <property type="entry name" value="MetI-like_sf"/>
</dbReference>
<proteinExistence type="inferred from homology"/>
<evidence type="ECO:0000256" key="3">
    <source>
        <dbReference type="ARBA" id="ARBA00022475"/>
    </source>
</evidence>
<evidence type="ECO:0000256" key="6">
    <source>
        <dbReference type="ARBA" id="ARBA00023136"/>
    </source>
</evidence>
<accession>A0A347ZTM7</accession>
<reference evidence="9 10" key="1">
    <citation type="submission" date="2018-08" db="EMBL/GenBank/DDBJ databases">
        <title>Genomic Encyclopedia of Type Strains, Phase IV (KMG-IV): sequencing the most valuable type-strain genomes for metagenomic binning, comparative biology and taxonomic classification.</title>
        <authorList>
            <person name="Goeker M."/>
        </authorList>
    </citation>
    <scope>NUCLEOTIDE SEQUENCE [LARGE SCALE GENOMIC DNA]</scope>
    <source>
        <strain evidence="9 10">DSM 23923</strain>
    </source>
</reference>
<evidence type="ECO:0000313" key="9">
    <source>
        <dbReference type="EMBL" id="REG10764.1"/>
    </source>
</evidence>
<evidence type="ECO:0000256" key="5">
    <source>
        <dbReference type="ARBA" id="ARBA00022989"/>
    </source>
</evidence>
<dbReference type="GO" id="GO:0055085">
    <property type="term" value="P:transmembrane transport"/>
    <property type="evidence" value="ECO:0007669"/>
    <property type="project" value="InterPro"/>
</dbReference>
<comment type="subcellular location">
    <subcellularLocation>
        <location evidence="1 7">Cell membrane</location>
        <topology evidence="1 7">Multi-pass membrane protein</topology>
    </subcellularLocation>
</comment>
<dbReference type="PANTHER" id="PTHR30193:SF37">
    <property type="entry name" value="INNER MEMBRANE ABC TRANSPORTER PERMEASE PROTEIN YCJO"/>
    <property type="match status" value="1"/>
</dbReference>
<organism evidence="9 10">
    <name type="scientific">Pelolinea submarina</name>
    <dbReference type="NCBI Taxonomy" id="913107"/>
    <lineage>
        <taxon>Bacteria</taxon>
        <taxon>Bacillati</taxon>
        <taxon>Chloroflexota</taxon>
        <taxon>Anaerolineae</taxon>
        <taxon>Anaerolineales</taxon>
        <taxon>Anaerolineaceae</taxon>
        <taxon>Pelolinea</taxon>
    </lineage>
</organism>
<dbReference type="Gene3D" id="1.10.3720.10">
    <property type="entry name" value="MetI-like"/>
    <property type="match status" value="1"/>
</dbReference>
<feature type="transmembrane region" description="Helical" evidence="7">
    <location>
        <begin position="87"/>
        <end position="108"/>
    </location>
</feature>
<keyword evidence="10" id="KW-1185">Reference proteome</keyword>
<comment type="caution">
    <text evidence="9">The sequence shown here is derived from an EMBL/GenBank/DDBJ whole genome shotgun (WGS) entry which is preliminary data.</text>
</comment>
<evidence type="ECO:0000256" key="1">
    <source>
        <dbReference type="ARBA" id="ARBA00004651"/>
    </source>
</evidence>
<dbReference type="OrthoDB" id="9788108at2"/>
<protein>
    <submittedName>
        <fullName evidence="9">Carbohydrate ABC transporter membrane protein 1 (CUT1 family)</fullName>
    </submittedName>
</protein>
<dbReference type="GO" id="GO:0005886">
    <property type="term" value="C:plasma membrane"/>
    <property type="evidence" value="ECO:0007669"/>
    <property type="project" value="UniProtKB-SubCell"/>
</dbReference>
<evidence type="ECO:0000256" key="4">
    <source>
        <dbReference type="ARBA" id="ARBA00022692"/>
    </source>
</evidence>
<dbReference type="PANTHER" id="PTHR30193">
    <property type="entry name" value="ABC TRANSPORTER PERMEASE PROTEIN"/>
    <property type="match status" value="1"/>
</dbReference>
<dbReference type="Proteomes" id="UP000256388">
    <property type="component" value="Unassembled WGS sequence"/>
</dbReference>
<gene>
    <name evidence="9" type="ORF">DFR64_0625</name>
</gene>
<feature type="transmembrane region" description="Helical" evidence="7">
    <location>
        <begin position="226"/>
        <end position="245"/>
    </location>
</feature>
<feature type="transmembrane region" description="Helical" evidence="7">
    <location>
        <begin position="277"/>
        <end position="297"/>
    </location>
</feature>
<dbReference type="PROSITE" id="PS50928">
    <property type="entry name" value="ABC_TM1"/>
    <property type="match status" value="1"/>
</dbReference>
<feature type="transmembrane region" description="Helical" evidence="7">
    <location>
        <begin position="171"/>
        <end position="194"/>
    </location>
</feature>
<dbReference type="AlphaFoldDB" id="A0A347ZTM7"/>
<dbReference type="Pfam" id="PF00528">
    <property type="entry name" value="BPD_transp_1"/>
    <property type="match status" value="1"/>
</dbReference>
<name>A0A347ZTM7_9CHLR</name>
<evidence type="ECO:0000259" key="8">
    <source>
        <dbReference type="PROSITE" id="PS50928"/>
    </source>
</evidence>
<keyword evidence="5 7" id="KW-1133">Transmembrane helix</keyword>
<feature type="domain" description="ABC transmembrane type-1" evidence="8">
    <location>
        <begin position="83"/>
        <end position="298"/>
    </location>
</feature>
<feature type="transmembrane region" description="Helical" evidence="7">
    <location>
        <begin position="120"/>
        <end position="140"/>
    </location>
</feature>
<evidence type="ECO:0000256" key="7">
    <source>
        <dbReference type="RuleBase" id="RU363032"/>
    </source>
</evidence>
<dbReference type="EMBL" id="QUMS01000001">
    <property type="protein sequence ID" value="REG10764.1"/>
    <property type="molecule type" value="Genomic_DNA"/>
</dbReference>
<dbReference type="InterPro" id="IPR051393">
    <property type="entry name" value="ABC_transporter_permease"/>
</dbReference>
<keyword evidence="6 7" id="KW-0472">Membrane</keyword>